<feature type="compositionally biased region" description="Polar residues" evidence="1">
    <location>
        <begin position="1"/>
        <end position="18"/>
    </location>
</feature>
<dbReference type="RefSeq" id="XP_018064460.1">
    <property type="nucleotide sequence ID" value="XM_018220597.1"/>
</dbReference>
<dbReference type="Proteomes" id="UP000070700">
    <property type="component" value="Unassembled WGS sequence"/>
</dbReference>
<dbReference type="KEGG" id="psco:LY89DRAFT_740501"/>
<dbReference type="AlphaFoldDB" id="A0A132BCG4"/>
<organism evidence="2 3">
    <name type="scientific">Mollisia scopiformis</name>
    <name type="common">Conifer needle endophyte fungus</name>
    <name type="synonym">Phialocephala scopiformis</name>
    <dbReference type="NCBI Taxonomy" id="149040"/>
    <lineage>
        <taxon>Eukaryota</taxon>
        <taxon>Fungi</taxon>
        <taxon>Dikarya</taxon>
        <taxon>Ascomycota</taxon>
        <taxon>Pezizomycotina</taxon>
        <taxon>Leotiomycetes</taxon>
        <taxon>Helotiales</taxon>
        <taxon>Mollisiaceae</taxon>
        <taxon>Mollisia</taxon>
    </lineage>
</organism>
<protein>
    <submittedName>
        <fullName evidence="2">Uncharacterized protein</fullName>
    </submittedName>
</protein>
<feature type="compositionally biased region" description="Acidic residues" evidence="1">
    <location>
        <begin position="39"/>
        <end position="50"/>
    </location>
</feature>
<evidence type="ECO:0000313" key="2">
    <source>
        <dbReference type="EMBL" id="KUJ10105.1"/>
    </source>
</evidence>
<gene>
    <name evidence="2" type="ORF">LY89DRAFT_740501</name>
</gene>
<dbReference type="GeneID" id="28830323"/>
<keyword evidence="3" id="KW-1185">Reference proteome</keyword>
<feature type="region of interest" description="Disordered" evidence="1">
    <location>
        <begin position="1"/>
        <end position="85"/>
    </location>
</feature>
<accession>A0A132BCG4</accession>
<name>A0A132BCG4_MOLSC</name>
<evidence type="ECO:0000313" key="3">
    <source>
        <dbReference type="Proteomes" id="UP000070700"/>
    </source>
</evidence>
<reference evidence="2 3" key="1">
    <citation type="submission" date="2015-10" db="EMBL/GenBank/DDBJ databases">
        <title>Full genome of DAOMC 229536 Phialocephala scopiformis, a fungal endophyte of spruce producing the potent anti-insectan compound rugulosin.</title>
        <authorList>
            <consortium name="DOE Joint Genome Institute"/>
            <person name="Walker A.K."/>
            <person name="Frasz S.L."/>
            <person name="Seifert K.A."/>
            <person name="Miller J.D."/>
            <person name="Mondo S.J."/>
            <person name="Labutti K."/>
            <person name="Lipzen A."/>
            <person name="Dockter R."/>
            <person name="Kennedy M."/>
            <person name="Grigoriev I.V."/>
            <person name="Spatafora J.W."/>
        </authorList>
    </citation>
    <scope>NUCLEOTIDE SEQUENCE [LARGE SCALE GENOMIC DNA]</scope>
    <source>
        <strain evidence="2 3">CBS 120377</strain>
    </source>
</reference>
<sequence length="204" mass="22899">MASQSPELPSPTVSTSKQESNHQHPSVVHQTAHSTGEAMAEENVEGEEPTLTDQPLNDGNEKPDDGACSDYTTADQQRTEDITSDEIETTSDIVRQARRTADSLDRDWETIIRVCIDLAEALAGTIDVDQMRKNKDVLINEMRGFTRRIEFLLQCVEILDASREELLENVERGSKFLQSLSETSETSQAARFSMVRELIEKRKS</sequence>
<proteinExistence type="predicted"/>
<dbReference type="EMBL" id="KQ947430">
    <property type="protein sequence ID" value="KUJ10105.1"/>
    <property type="molecule type" value="Genomic_DNA"/>
</dbReference>
<evidence type="ECO:0000256" key="1">
    <source>
        <dbReference type="SAM" id="MobiDB-lite"/>
    </source>
</evidence>
<dbReference type="InParanoid" id="A0A132BCG4"/>